<evidence type="ECO:0000313" key="2">
    <source>
        <dbReference type="EMBL" id="CAB4305306.1"/>
    </source>
</evidence>
<organism evidence="2 3">
    <name type="scientific">Prunus armeniaca</name>
    <name type="common">Apricot</name>
    <name type="synonym">Armeniaca vulgaris</name>
    <dbReference type="NCBI Taxonomy" id="36596"/>
    <lineage>
        <taxon>Eukaryota</taxon>
        <taxon>Viridiplantae</taxon>
        <taxon>Streptophyta</taxon>
        <taxon>Embryophyta</taxon>
        <taxon>Tracheophyta</taxon>
        <taxon>Spermatophyta</taxon>
        <taxon>Magnoliopsida</taxon>
        <taxon>eudicotyledons</taxon>
        <taxon>Gunneridae</taxon>
        <taxon>Pentapetalae</taxon>
        <taxon>rosids</taxon>
        <taxon>fabids</taxon>
        <taxon>Rosales</taxon>
        <taxon>Rosaceae</taxon>
        <taxon>Amygdaloideae</taxon>
        <taxon>Amygdaleae</taxon>
        <taxon>Prunus</taxon>
    </lineage>
</organism>
<proteinExistence type="predicted"/>
<name>A0A6J5WU34_PRUAR</name>
<evidence type="ECO:0000313" key="3">
    <source>
        <dbReference type="Proteomes" id="UP000507245"/>
    </source>
</evidence>
<sequence length="59" mass="6441">MRVGEVGFSGEARGRRWLSVGSVADCGFGGFRALGLLGFIVARNRLTQLRRSSRPLAYL</sequence>
<dbReference type="AlphaFoldDB" id="A0A6J5WU34"/>
<feature type="transmembrane region" description="Helical" evidence="1">
    <location>
        <begin position="20"/>
        <end position="42"/>
    </location>
</feature>
<accession>A0A6J5WU34</accession>
<evidence type="ECO:0000256" key="1">
    <source>
        <dbReference type="SAM" id="Phobius"/>
    </source>
</evidence>
<dbReference type="EMBL" id="CAEKKB010000003">
    <property type="protein sequence ID" value="CAB4305306.1"/>
    <property type="molecule type" value="Genomic_DNA"/>
</dbReference>
<keyword evidence="1" id="KW-1133">Transmembrane helix</keyword>
<reference evidence="3" key="1">
    <citation type="journal article" date="2020" name="Genome Biol.">
        <title>Gamete binning: chromosome-level and haplotype-resolved genome assembly enabled by high-throughput single-cell sequencing of gamete genomes.</title>
        <authorList>
            <person name="Campoy J.A."/>
            <person name="Sun H."/>
            <person name="Goel M."/>
            <person name="Jiao W.-B."/>
            <person name="Folz-Donahue K."/>
            <person name="Wang N."/>
            <person name="Rubio M."/>
            <person name="Liu C."/>
            <person name="Kukat C."/>
            <person name="Ruiz D."/>
            <person name="Huettel B."/>
            <person name="Schneeberger K."/>
        </authorList>
    </citation>
    <scope>NUCLEOTIDE SEQUENCE [LARGE SCALE GENOMIC DNA]</scope>
    <source>
        <strain evidence="3">cv. Rojo Pasion</strain>
    </source>
</reference>
<gene>
    <name evidence="2" type="ORF">ORAREDHAP_LOCUS23247</name>
</gene>
<keyword evidence="3" id="KW-1185">Reference proteome</keyword>
<keyword evidence="1" id="KW-0472">Membrane</keyword>
<protein>
    <submittedName>
        <fullName evidence="2">Uncharacterized protein</fullName>
    </submittedName>
</protein>
<dbReference type="Proteomes" id="UP000507245">
    <property type="component" value="Unassembled WGS sequence"/>
</dbReference>
<keyword evidence="1" id="KW-0812">Transmembrane</keyword>